<dbReference type="RefSeq" id="WP_174152804.1">
    <property type="nucleotide sequence ID" value="NZ_JAAMCM010000006.1"/>
</dbReference>
<protein>
    <submittedName>
        <fullName evidence="1">Uncharacterized protein</fullName>
    </submittedName>
</protein>
<proteinExistence type="predicted"/>
<gene>
    <name evidence="1" type="ORF">GGQ73_003735</name>
</gene>
<reference evidence="1 2" key="1">
    <citation type="submission" date="2020-08" db="EMBL/GenBank/DDBJ databases">
        <title>Genomic Encyclopedia of Type Strains, Phase IV (KMG-IV): sequencing the most valuable type-strain genomes for metagenomic binning, comparative biology and taxonomic classification.</title>
        <authorList>
            <person name="Goeker M."/>
        </authorList>
    </citation>
    <scope>NUCLEOTIDE SEQUENCE [LARGE SCALE GENOMIC DNA]</scope>
    <source>
        <strain evidence="1 2">DSM 26438</strain>
    </source>
</reference>
<organism evidence="1 2">
    <name type="scientific">Rhizobium skierniewicense</name>
    <dbReference type="NCBI Taxonomy" id="984260"/>
    <lineage>
        <taxon>Bacteria</taxon>
        <taxon>Pseudomonadati</taxon>
        <taxon>Pseudomonadota</taxon>
        <taxon>Alphaproteobacteria</taxon>
        <taxon>Hyphomicrobiales</taxon>
        <taxon>Rhizobiaceae</taxon>
        <taxon>Rhizobium/Agrobacterium group</taxon>
        <taxon>Rhizobium</taxon>
    </lineage>
</organism>
<sequence length="64" mass="6877">MINMPFRALWLGTGEAIQTPFVEDIEIDQTLSGVAIGEAVKAKTKPVENFDGLASVLIVIESDS</sequence>
<dbReference type="EMBL" id="JACIDV010000012">
    <property type="protein sequence ID" value="MBB3947764.1"/>
    <property type="molecule type" value="Genomic_DNA"/>
</dbReference>
<evidence type="ECO:0000313" key="2">
    <source>
        <dbReference type="Proteomes" id="UP000565286"/>
    </source>
</evidence>
<comment type="caution">
    <text evidence="1">The sequence shown here is derived from an EMBL/GenBank/DDBJ whole genome shotgun (WGS) entry which is preliminary data.</text>
</comment>
<keyword evidence="2" id="KW-1185">Reference proteome</keyword>
<dbReference type="AlphaFoldDB" id="A0A7W6G3P2"/>
<accession>A0A7W6G3P2</accession>
<dbReference type="Proteomes" id="UP000565286">
    <property type="component" value="Unassembled WGS sequence"/>
</dbReference>
<name>A0A7W6G3P2_9HYPH</name>
<evidence type="ECO:0000313" key="1">
    <source>
        <dbReference type="EMBL" id="MBB3947764.1"/>
    </source>
</evidence>